<keyword evidence="8" id="KW-1185">Reference proteome</keyword>
<dbReference type="SUPFAM" id="SSF50475">
    <property type="entry name" value="FMN-binding split barrel"/>
    <property type="match status" value="1"/>
</dbReference>
<dbReference type="Proteomes" id="UP000332933">
    <property type="component" value="Unassembled WGS sequence"/>
</dbReference>
<reference evidence="7 8" key="1">
    <citation type="submission" date="2019-03" db="EMBL/GenBank/DDBJ databases">
        <authorList>
            <person name="Gaulin E."/>
            <person name="Dumas B."/>
        </authorList>
    </citation>
    <scope>NUCLEOTIDE SEQUENCE [LARGE SCALE GENOMIC DNA]</scope>
    <source>
        <strain evidence="7">CBS 568.67</strain>
    </source>
</reference>
<accession>A0A485KG92</accession>
<dbReference type="Gene3D" id="2.30.110.10">
    <property type="entry name" value="Electron Transport, Fmn-binding Protein, Chain A"/>
    <property type="match status" value="1"/>
</dbReference>
<evidence type="ECO:0000256" key="3">
    <source>
        <dbReference type="ARBA" id="ARBA00022643"/>
    </source>
</evidence>
<dbReference type="InterPro" id="IPR012349">
    <property type="entry name" value="Split_barrel_FMN-bd"/>
</dbReference>
<dbReference type="PANTHER" id="PTHR33798">
    <property type="entry name" value="FLAVOPROTEIN OXYGENASE"/>
    <property type="match status" value="1"/>
</dbReference>
<evidence type="ECO:0000313" key="6">
    <source>
        <dbReference type="EMBL" id="KAF0705796.1"/>
    </source>
</evidence>
<evidence type="ECO:0000256" key="4">
    <source>
        <dbReference type="ARBA" id="ARBA00038054"/>
    </source>
</evidence>
<feature type="domain" description="Flavin reductase like" evidence="5">
    <location>
        <begin position="40"/>
        <end position="187"/>
    </location>
</feature>
<dbReference type="AlphaFoldDB" id="A0A485KG92"/>
<dbReference type="EMBL" id="CAADRA010003502">
    <property type="protein sequence ID" value="VFT83905.1"/>
    <property type="molecule type" value="Genomic_DNA"/>
</dbReference>
<protein>
    <submittedName>
        <fullName evidence="7">Aste57867_6953 protein</fullName>
    </submittedName>
</protein>
<organism evidence="7 8">
    <name type="scientific">Aphanomyces stellatus</name>
    <dbReference type="NCBI Taxonomy" id="120398"/>
    <lineage>
        <taxon>Eukaryota</taxon>
        <taxon>Sar</taxon>
        <taxon>Stramenopiles</taxon>
        <taxon>Oomycota</taxon>
        <taxon>Saprolegniomycetes</taxon>
        <taxon>Saprolegniales</taxon>
        <taxon>Verrucalvaceae</taxon>
        <taxon>Aphanomyces</taxon>
    </lineage>
</organism>
<dbReference type="GO" id="GO:0010181">
    <property type="term" value="F:FMN binding"/>
    <property type="evidence" value="ECO:0007669"/>
    <property type="project" value="InterPro"/>
</dbReference>
<sequence>MCPTNGIPVACQDDAKPCATARHIDPTTCNAREVYHLLTSGVVPRPIAWISTMNAQGMSNLAPFSFFTVVSIDPPIFAVTQVYPGPQRENKDTVANLLETNECIVNIVSDADAAIMNATCADYPRGVSEMDALGIETVPGTAVSVPGVKSSAIRFECTLRETLDIGNGRVVLLNVVHVVVAKRVLHADGVTIDDSLLHVVGRMGADVYTRTESQLEMKRPVL</sequence>
<evidence type="ECO:0000256" key="2">
    <source>
        <dbReference type="ARBA" id="ARBA00022630"/>
    </source>
</evidence>
<proteinExistence type="inferred from homology"/>
<evidence type="ECO:0000313" key="8">
    <source>
        <dbReference type="Proteomes" id="UP000332933"/>
    </source>
</evidence>
<comment type="cofactor">
    <cofactor evidence="1">
        <name>FMN</name>
        <dbReference type="ChEBI" id="CHEBI:58210"/>
    </cofactor>
</comment>
<keyword evidence="3" id="KW-0288">FMN</keyword>
<dbReference type="Pfam" id="PF01613">
    <property type="entry name" value="Flavin_Reduct"/>
    <property type="match status" value="1"/>
</dbReference>
<evidence type="ECO:0000313" key="7">
    <source>
        <dbReference type="EMBL" id="VFT83905.1"/>
    </source>
</evidence>
<dbReference type="SMART" id="SM00903">
    <property type="entry name" value="Flavin_Reduct"/>
    <property type="match status" value="1"/>
</dbReference>
<evidence type="ECO:0000259" key="5">
    <source>
        <dbReference type="SMART" id="SM00903"/>
    </source>
</evidence>
<gene>
    <name evidence="7" type="primary">Aste57867_6953</name>
    <name evidence="6" type="ORF">As57867_006931</name>
    <name evidence="7" type="ORF">ASTE57867_6953</name>
</gene>
<name>A0A485KG92_9STRA</name>
<keyword evidence="2" id="KW-0285">Flavoprotein</keyword>
<dbReference type="EMBL" id="VJMH01003490">
    <property type="protein sequence ID" value="KAF0705796.1"/>
    <property type="molecule type" value="Genomic_DNA"/>
</dbReference>
<dbReference type="InterPro" id="IPR002563">
    <property type="entry name" value="Flavin_Rdtase-like_dom"/>
</dbReference>
<reference evidence="6" key="2">
    <citation type="submission" date="2019-06" db="EMBL/GenBank/DDBJ databases">
        <title>Genomics analysis of Aphanomyces spp. identifies a new class of oomycete effector associated with host adaptation.</title>
        <authorList>
            <person name="Gaulin E."/>
        </authorList>
    </citation>
    <scope>NUCLEOTIDE SEQUENCE</scope>
    <source>
        <strain evidence="6">CBS 578.67</strain>
    </source>
</reference>
<comment type="similarity">
    <text evidence="4">Belongs to the flavoredoxin family.</text>
</comment>
<dbReference type="OrthoDB" id="298012at2759"/>
<dbReference type="PANTHER" id="PTHR33798:SF5">
    <property type="entry name" value="FLAVIN REDUCTASE LIKE DOMAIN-CONTAINING PROTEIN"/>
    <property type="match status" value="1"/>
</dbReference>
<evidence type="ECO:0000256" key="1">
    <source>
        <dbReference type="ARBA" id="ARBA00001917"/>
    </source>
</evidence>